<evidence type="ECO:0000313" key="2">
    <source>
        <dbReference type="Proteomes" id="UP000199413"/>
    </source>
</evidence>
<accession>A0A1C6T7U5</accession>
<keyword evidence="2" id="KW-1185">Reference proteome</keyword>
<gene>
    <name evidence="1" type="ORF">GA0070624_6005</name>
</gene>
<dbReference type="AlphaFoldDB" id="A0A1C6T7U5"/>
<protein>
    <submittedName>
        <fullName evidence="1">Uncharacterized protein</fullName>
    </submittedName>
</protein>
<sequence>MDATTAVPVWHTSAIARLVWGGTLSAVPRRVLRRLGRPTGLAVATLRVLGVRHLAQAALTLRRPTPAVLTVGAAADGLHALTAVALAGVDRRQRRLALLDTAIAGGWMLLDLGAARHPRRWTGRRTRLRGLGQVRSGRGGRR</sequence>
<dbReference type="RefSeq" id="WP_091346391.1">
    <property type="nucleotide sequence ID" value="NZ_FMHV01000002.1"/>
</dbReference>
<dbReference type="Proteomes" id="UP000199413">
    <property type="component" value="Unassembled WGS sequence"/>
</dbReference>
<dbReference type="STRING" id="568872.GA0070624_6005"/>
<name>A0A1C6T7U5_9ACTN</name>
<proteinExistence type="predicted"/>
<reference evidence="2" key="1">
    <citation type="submission" date="2016-06" db="EMBL/GenBank/DDBJ databases">
        <authorList>
            <person name="Varghese N."/>
            <person name="Submissions Spin"/>
        </authorList>
    </citation>
    <scope>NUCLEOTIDE SEQUENCE [LARGE SCALE GENOMIC DNA]</scope>
    <source>
        <strain evidence="2">DSM 45431</strain>
    </source>
</reference>
<evidence type="ECO:0000313" key="1">
    <source>
        <dbReference type="EMBL" id="SCL37828.1"/>
    </source>
</evidence>
<organism evidence="1 2">
    <name type="scientific">Micromonospora rhizosphaerae</name>
    <dbReference type="NCBI Taxonomy" id="568872"/>
    <lineage>
        <taxon>Bacteria</taxon>
        <taxon>Bacillati</taxon>
        <taxon>Actinomycetota</taxon>
        <taxon>Actinomycetes</taxon>
        <taxon>Micromonosporales</taxon>
        <taxon>Micromonosporaceae</taxon>
        <taxon>Micromonospora</taxon>
    </lineage>
</organism>
<dbReference type="OrthoDB" id="3403021at2"/>
<dbReference type="EMBL" id="FMHV01000002">
    <property type="protein sequence ID" value="SCL37828.1"/>
    <property type="molecule type" value="Genomic_DNA"/>
</dbReference>